<feature type="binding site" evidence="7">
    <location>
        <position position="181"/>
    </location>
    <ligand>
        <name>Fe(2+)</name>
        <dbReference type="ChEBI" id="CHEBI:29033"/>
    </ligand>
</feature>
<dbReference type="GO" id="GO:0005737">
    <property type="term" value="C:cytoplasm"/>
    <property type="evidence" value="ECO:0007669"/>
    <property type="project" value="UniProtKB-SubCell"/>
</dbReference>
<comment type="pathway">
    <text evidence="7">Porphyrin-containing compound metabolism; protoheme biosynthesis; protoheme from protoporphyrin-IX: step 1/1.</text>
</comment>
<dbReference type="PANTHER" id="PTHR11108:SF1">
    <property type="entry name" value="FERROCHELATASE, MITOCHONDRIAL"/>
    <property type="match status" value="1"/>
</dbReference>
<dbReference type="EC" id="4.98.1.1" evidence="7"/>
<dbReference type="Pfam" id="PF00762">
    <property type="entry name" value="Ferrochelatase"/>
    <property type="match status" value="1"/>
</dbReference>
<dbReference type="NCBIfam" id="NF000689">
    <property type="entry name" value="PRK00035.2-1"/>
    <property type="match status" value="1"/>
</dbReference>
<comment type="catalytic activity">
    <reaction evidence="6">
        <text>Fe-coproporphyrin III + 2 H(+) = coproporphyrin III + Fe(2+)</text>
        <dbReference type="Rhea" id="RHEA:49572"/>
        <dbReference type="ChEBI" id="CHEBI:15378"/>
        <dbReference type="ChEBI" id="CHEBI:29033"/>
        <dbReference type="ChEBI" id="CHEBI:68438"/>
        <dbReference type="ChEBI" id="CHEBI:131725"/>
        <dbReference type="EC" id="4.99.1.9"/>
    </reaction>
    <physiologicalReaction direction="right-to-left" evidence="6">
        <dbReference type="Rhea" id="RHEA:49574"/>
    </physiologicalReaction>
</comment>
<dbReference type="GO" id="GO:0046872">
    <property type="term" value="F:metal ion binding"/>
    <property type="evidence" value="ECO:0007669"/>
    <property type="project" value="UniProtKB-KW"/>
</dbReference>
<dbReference type="CDD" id="cd00419">
    <property type="entry name" value="Ferrochelatase_C"/>
    <property type="match status" value="1"/>
</dbReference>
<dbReference type="SUPFAM" id="SSF53800">
    <property type="entry name" value="Chelatase"/>
    <property type="match status" value="1"/>
</dbReference>
<evidence type="ECO:0000256" key="3">
    <source>
        <dbReference type="ARBA" id="ARBA00023133"/>
    </source>
</evidence>
<keyword evidence="3 7" id="KW-0350">Heme biosynthesis</keyword>
<evidence type="ECO:0000256" key="5">
    <source>
        <dbReference type="ARBA" id="ARBA00023244"/>
    </source>
</evidence>
<keyword evidence="5 7" id="KW-0627">Porphyrin biosynthesis</keyword>
<accession>A0A517YCE4</accession>
<dbReference type="NCBIfam" id="TIGR00109">
    <property type="entry name" value="hemH"/>
    <property type="match status" value="1"/>
</dbReference>
<proteinExistence type="inferred from homology"/>
<evidence type="ECO:0000313" key="10">
    <source>
        <dbReference type="Proteomes" id="UP000315017"/>
    </source>
</evidence>
<dbReference type="PANTHER" id="PTHR11108">
    <property type="entry name" value="FERROCHELATASE"/>
    <property type="match status" value="1"/>
</dbReference>
<comment type="subcellular location">
    <subcellularLocation>
        <location evidence="7">Cytoplasm</location>
    </subcellularLocation>
</comment>
<keyword evidence="7" id="KW-0479">Metal-binding</keyword>
<dbReference type="Proteomes" id="UP000315017">
    <property type="component" value="Chromosome"/>
</dbReference>
<comment type="similarity">
    <text evidence="1 7 8">Belongs to the ferrochelatase family.</text>
</comment>
<dbReference type="OrthoDB" id="9776380at2"/>
<dbReference type="KEGG" id="aagg:ETAA8_29820"/>
<sequence>MTYDALLLVSFGGPEGPDDVLPFLENVLRGKNVPRERMLAVAEHYQHFGGVSPINEQNRALLAAMKNDLSQHGVDLPIYWGNRNWHPLLADTLAQMKQDGVQHALAFFTSGFSSYSGCRQYRENIGVAQQTVGEGAPAVDKLRVFFNHPGFIEPMIERVRDAFAQIPEERRSKAVLLFTAHSIPLSMATNCKYETHFAEASRLIAEGVNHPQHRLVYQSRSGPANQPWLEPDVGDVLKELAVTGDVRDVVVVPVGFISDHMEVMFDLDYEAKHLADELGLNLVRAGTVGTHPRFVAMIRELIQERISDAPKLAIGTLGPSHDVCPADCCKYEPRRPMPPAAESRPTAC</sequence>
<organism evidence="9 10">
    <name type="scientific">Anatilimnocola aggregata</name>
    <dbReference type="NCBI Taxonomy" id="2528021"/>
    <lineage>
        <taxon>Bacteria</taxon>
        <taxon>Pseudomonadati</taxon>
        <taxon>Planctomycetota</taxon>
        <taxon>Planctomycetia</taxon>
        <taxon>Pirellulales</taxon>
        <taxon>Pirellulaceae</taxon>
        <taxon>Anatilimnocola</taxon>
    </lineage>
</organism>
<dbReference type="InterPro" id="IPR033659">
    <property type="entry name" value="Ferrochelatase_N"/>
</dbReference>
<evidence type="ECO:0000256" key="8">
    <source>
        <dbReference type="RuleBase" id="RU004185"/>
    </source>
</evidence>
<comment type="function">
    <text evidence="7">Catalyzes the ferrous insertion into protoporphyrin IX.</text>
</comment>
<gene>
    <name evidence="7 9" type="primary">hemH</name>
    <name evidence="9" type="ORF">ETAA8_29820</name>
</gene>
<evidence type="ECO:0000256" key="1">
    <source>
        <dbReference type="ARBA" id="ARBA00007718"/>
    </source>
</evidence>
<feature type="binding site" evidence="7">
    <location>
        <position position="262"/>
    </location>
    <ligand>
        <name>Fe(2+)</name>
        <dbReference type="ChEBI" id="CHEBI:29033"/>
    </ligand>
</feature>
<dbReference type="GO" id="GO:0006783">
    <property type="term" value="P:heme biosynthetic process"/>
    <property type="evidence" value="ECO:0007669"/>
    <property type="project" value="UniProtKB-UniRule"/>
</dbReference>
<evidence type="ECO:0000313" key="9">
    <source>
        <dbReference type="EMBL" id="QDU27891.1"/>
    </source>
</evidence>
<keyword evidence="10" id="KW-1185">Reference proteome</keyword>
<dbReference type="InterPro" id="IPR001015">
    <property type="entry name" value="Ferrochelatase"/>
</dbReference>
<protein>
    <recommendedName>
        <fullName evidence="7">Ferrochelatase</fullName>
        <ecNumber evidence="7">4.98.1.1</ecNumber>
    </recommendedName>
    <alternativeName>
        <fullName evidence="7">Heme synthase</fullName>
    </alternativeName>
    <alternativeName>
        <fullName evidence="7">Protoheme ferro-lyase</fullName>
    </alternativeName>
</protein>
<keyword evidence="4 7" id="KW-0456">Lyase</keyword>
<comment type="catalytic activity">
    <reaction evidence="7">
        <text>heme b + 2 H(+) = protoporphyrin IX + Fe(2+)</text>
        <dbReference type="Rhea" id="RHEA:22584"/>
        <dbReference type="ChEBI" id="CHEBI:15378"/>
        <dbReference type="ChEBI" id="CHEBI:29033"/>
        <dbReference type="ChEBI" id="CHEBI:57306"/>
        <dbReference type="ChEBI" id="CHEBI:60344"/>
        <dbReference type="EC" id="4.98.1.1"/>
    </reaction>
</comment>
<evidence type="ECO:0000256" key="6">
    <source>
        <dbReference type="ARBA" id="ARBA00024536"/>
    </source>
</evidence>
<evidence type="ECO:0000256" key="4">
    <source>
        <dbReference type="ARBA" id="ARBA00023239"/>
    </source>
</evidence>
<dbReference type="GO" id="GO:0004325">
    <property type="term" value="F:ferrochelatase activity"/>
    <property type="evidence" value="ECO:0007669"/>
    <property type="project" value="UniProtKB-UniRule"/>
</dbReference>
<dbReference type="EMBL" id="CP036274">
    <property type="protein sequence ID" value="QDU27891.1"/>
    <property type="molecule type" value="Genomic_DNA"/>
</dbReference>
<keyword evidence="2 7" id="KW-0408">Iron</keyword>
<dbReference type="InterPro" id="IPR033644">
    <property type="entry name" value="Ferrochelatase_C"/>
</dbReference>
<dbReference type="RefSeq" id="WP_145089261.1">
    <property type="nucleotide sequence ID" value="NZ_CP036274.1"/>
</dbReference>
<dbReference type="Gene3D" id="3.40.50.1400">
    <property type="match status" value="2"/>
</dbReference>
<dbReference type="AlphaFoldDB" id="A0A517YCE4"/>
<dbReference type="HAMAP" id="MF_00323">
    <property type="entry name" value="Ferrochelatase"/>
    <property type="match status" value="1"/>
</dbReference>
<dbReference type="UniPathway" id="UPA00252">
    <property type="reaction ID" value="UER00325"/>
</dbReference>
<reference evidence="9 10" key="1">
    <citation type="submission" date="2019-02" db="EMBL/GenBank/DDBJ databases">
        <title>Deep-cultivation of Planctomycetes and their phenomic and genomic characterization uncovers novel biology.</title>
        <authorList>
            <person name="Wiegand S."/>
            <person name="Jogler M."/>
            <person name="Boedeker C."/>
            <person name="Pinto D."/>
            <person name="Vollmers J."/>
            <person name="Rivas-Marin E."/>
            <person name="Kohn T."/>
            <person name="Peeters S.H."/>
            <person name="Heuer A."/>
            <person name="Rast P."/>
            <person name="Oberbeckmann S."/>
            <person name="Bunk B."/>
            <person name="Jeske O."/>
            <person name="Meyerdierks A."/>
            <person name="Storesund J.E."/>
            <person name="Kallscheuer N."/>
            <person name="Luecker S."/>
            <person name="Lage O.M."/>
            <person name="Pohl T."/>
            <person name="Merkel B.J."/>
            <person name="Hornburger P."/>
            <person name="Mueller R.-W."/>
            <person name="Bruemmer F."/>
            <person name="Labrenz M."/>
            <person name="Spormann A.M."/>
            <person name="Op den Camp H."/>
            <person name="Overmann J."/>
            <person name="Amann R."/>
            <person name="Jetten M.S.M."/>
            <person name="Mascher T."/>
            <person name="Medema M.H."/>
            <person name="Devos D.P."/>
            <person name="Kaster A.-K."/>
            <person name="Ovreas L."/>
            <person name="Rohde M."/>
            <person name="Galperin M.Y."/>
            <person name="Jogler C."/>
        </authorList>
    </citation>
    <scope>NUCLEOTIDE SEQUENCE [LARGE SCALE GENOMIC DNA]</scope>
    <source>
        <strain evidence="9 10">ETA_A8</strain>
    </source>
</reference>
<name>A0A517YCE4_9BACT</name>
<evidence type="ECO:0000256" key="2">
    <source>
        <dbReference type="ARBA" id="ARBA00023004"/>
    </source>
</evidence>
<keyword evidence="7" id="KW-0963">Cytoplasm</keyword>
<dbReference type="CDD" id="cd03411">
    <property type="entry name" value="Ferrochelatase_N"/>
    <property type="match status" value="1"/>
</dbReference>
<evidence type="ECO:0000256" key="7">
    <source>
        <dbReference type="HAMAP-Rule" id="MF_00323"/>
    </source>
</evidence>